<dbReference type="RefSeq" id="WP_143086626.1">
    <property type="nucleotide sequence ID" value="NZ_FOFT01000002.1"/>
</dbReference>
<protein>
    <submittedName>
        <fullName evidence="2">Uncharacterized protein</fullName>
    </submittedName>
</protein>
<organism evidence="2 3">
    <name type="scientific">Lentzea flaviverrucosa</name>
    <dbReference type="NCBI Taxonomy" id="200379"/>
    <lineage>
        <taxon>Bacteria</taxon>
        <taxon>Bacillati</taxon>
        <taxon>Actinomycetota</taxon>
        <taxon>Actinomycetes</taxon>
        <taxon>Pseudonocardiales</taxon>
        <taxon>Pseudonocardiaceae</taxon>
        <taxon>Lentzea</taxon>
    </lineage>
</organism>
<evidence type="ECO:0000313" key="2">
    <source>
        <dbReference type="EMBL" id="SEQ29056.1"/>
    </source>
</evidence>
<dbReference type="EMBL" id="FOFT01000002">
    <property type="protein sequence ID" value="SEQ29056.1"/>
    <property type="molecule type" value="Genomic_DNA"/>
</dbReference>
<feature type="region of interest" description="Disordered" evidence="1">
    <location>
        <begin position="28"/>
        <end position="107"/>
    </location>
</feature>
<sequence>MSEQMTLPSAGFARSAAAESHITALLTAHGAPKPRRRVTDVGEAAKQRTWEGPLLGHRPVHHDRPMDETLAAVPQSPARRSTSGGAAADVSKPWGRTTLPTHHQPRWVHSSGGLAVVLGMRADPVPDELVAHLEQGTTADPAEDLIELEGKLRATVATLTRRTNQAEHALADARSLVADAKTDRGLSAWLRRRRTKADLAGVITAQSKLRDLLDDAVAMRDVLREFVIRLDAPSGLLRESADGWQHSPNVPPSVVVFGPEDSFVAADSRRLEAGWGGSRIAGVVYGEQWRRDGDDDGPYSQPLDRAGPWRVAFIPRTGEIYASRRCGYLSQEVWLLGSDFEPDHAHDLLTGLMPRMREPNSVILAAGVVHATRSLRPRGRCVALRRPPARLSAPTGEVDEEDTFVSD</sequence>
<evidence type="ECO:0000313" key="3">
    <source>
        <dbReference type="Proteomes" id="UP000199028"/>
    </source>
</evidence>
<gene>
    <name evidence="2" type="ORF">SAMN05216195_10268</name>
</gene>
<dbReference type="OrthoDB" id="3640645at2"/>
<dbReference type="Proteomes" id="UP000199028">
    <property type="component" value="Unassembled WGS sequence"/>
</dbReference>
<dbReference type="AlphaFoldDB" id="A0A1H9ETH9"/>
<proteinExistence type="predicted"/>
<name>A0A1H9ETH9_9PSEU</name>
<evidence type="ECO:0000256" key="1">
    <source>
        <dbReference type="SAM" id="MobiDB-lite"/>
    </source>
</evidence>
<keyword evidence="3" id="KW-1185">Reference proteome</keyword>
<accession>A0A1H9ETH9</accession>
<feature type="compositionally biased region" description="Basic and acidic residues" evidence="1">
    <location>
        <begin position="37"/>
        <end position="49"/>
    </location>
</feature>
<reference evidence="3" key="1">
    <citation type="submission" date="2016-10" db="EMBL/GenBank/DDBJ databases">
        <authorList>
            <person name="Varghese N."/>
            <person name="Submissions S."/>
        </authorList>
    </citation>
    <scope>NUCLEOTIDE SEQUENCE [LARGE SCALE GENOMIC DNA]</scope>
    <source>
        <strain evidence="3">CGMCC 4.578</strain>
    </source>
</reference>